<reference evidence="1 2" key="1">
    <citation type="submission" date="2018-07" db="EMBL/GenBank/DDBJ databases">
        <title>Genomic Encyclopedia of Type Strains, Phase III (KMG-III): the genomes of soil and plant-associated and newly described type strains.</title>
        <authorList>
            <person name="Whitman W."/>
        </authorList>
    </citation>
    <scope>NUCLEOTIDE SEQUENCE [LARGE SCALE GENOMIC DNA]</scope>
    <source>
        <strain evidence="1 2">CECT 7946</strain>
    </source>
</reference>
<dbReference type="InterPro" id="IPR036249">
    <property type="entry name" value="Thioredoxin-like_sf"/>
</dbReference>
<dbReference type="Pfam" id="PF11009">
    <property type="entry name" value="BrxC"/>
    <property type="match status" value="1"/>
</dbReference>
<name>A0A3D9H7J8_9FLAO</name>
<dbReference type="SUPFAM" id="SSF52833">
    <property type="entry name" value="Thioredoxin-like"/>
    <property type="match status" value="1"/>
</dbReference>
<evidence type="ECO:0000313" key="2">
    <source>
        <dbReference type="Proteomes" id="UP000256980"/>
    </source>
</evidence>
<sequence>MFKKLFGSSEPKEEKVLPWQPLSDVSQLSTIEERSKTKTQLIFKHSTRCGISSMVMKQFVSAYDLDSNADLYYLDLLNYRDVSNEVGYKFQVMHQSPQLLVIKNGVVVAHASHGGINEMNLERFE</sequence>
<keyword evidence="2" id="KW-1185">Reference proteome</keyword>
<comment type="caution">
    <text evidence="1">The sequence shown here is derived from an EMBL/GenBank/DDBJ whole genome shotgun (WGS) entry which is preliminary data.</text>
</comment>
<proteinExistence type="predicted"/>
<organism evidence="1 2">
    <name type="scientific">Winogradskyella eximia</name>
    <dbReference type="NCBI Taxonomy" id="262006"/>
    <lineage>
        <taxon>Bacteria</taxon>
        <taxon>Pseudomonadati</taxon>
        <taxon>Bacteroidota</taxon>
        <taxon>Flavobacteriia</taxon>
        <taxon>Flavobacteriales</taxon>
        <taxon>Flavobacteriaceae</taxon>
        <taxon>Winogradskyella</taxon>
    </lineage>
</organism>
<dbReference type="NCBIfam" id="TIGR04019">
    <property type="entry name" value="B_thiol_YtxJ"/>
    <property type="match status" value="1"/>
</dbReference>
<dbReference type="OrthoDB" id="677051at2"/>
<gene>
    <name evidence="1" type="ORF">DFQ10_102343</name>
</gene>
<evidence type="ECO:0000313" key="1">
    <source>
        <dbReference type="EMBL" id="RED45470.1"/>
    </source>
</evidence>
<dbReference type="Proteomes" id="UP000256980">
    <property type="component" value="Unassembled WGS sequence"/>
</dbReference>
<dbReference type="AlphaFoldDB" id="A0A3D9H7J8"/>
<dbReference type="EMBL" id="QRDV01000002">
    <property type="protein sequence ID" value="RED45470.1"/>
    <property type="molecule type" value="Genomic_DNA"/>
</dbReference>
<accession>A0A3D9H7J8</accession>
<dbReference type="RefSeq" id="WP_115816769.1">
    <property type="nucleotide sequence ID" value="NZ_CANKZP010000002.1"/>
</dbReference>
<protein>
    <submittedName>
        <fullName evidence="1">Bacillithiol system protein YtxJ</fullName>
    </submittedName>
</protein>
<dbReference type="InterPro" id="IPR022551">
    <property type="entry name" value="BrxC"/>
</dbReference>
<dbReference type="Gene3D" id="3.40.30.10">
    <property type="entry name" value="Glutaredoxin"/>
    <property type="match status" value="1"/>
</dbReference>